<feature type="transmembrane region" description="Helical" evidence="1">
    <location>
        <begin position="28"/>
        <end position="50"/>
    </location>
</feature>
<proteinExistence type="predicted"/>
<evidence type="ECO:0000313" key="2">
    <source>
        <dbReference type="EMBL" id="WRQ87491.1"/>
    </source>
</evidence>
<dbReference type="EMBL" id="CP139781">
    <property type="protein sequence ID" value="WRQ87491.1"/>
    <property type="molecule type" value="Genomic_DNA"/>
</dbReference>
<organism evidence="2 3">
    <name type="scientific">Actomonas aquatica</name>
    <dbReference type="NCBI Taxonomy" id="2866162"/>
    <lineage>
        <taxon>Bacteria</taxon>
        <taxon>Pseudomonadati</taxon>
        <taxon>Verrucomicrobiota</taxon>
        <taxon>Opitutia</taxon>
        <taxon>Opitutales</taxon>
        <taxon>Opitutaceae</taxon>
        <taxon>Actomonas</taxon>
    </lineage>
</organism>
<protein>
    <submittedName>
        <fullName evidence="2">Glycosyltransferase family 39 protein</fullName>
    </submittedName>
</protein>
<keyword evidence="3" id="KW-1185">Reference proteome</keyword>
<keyword evidence="1" id="KW-1133">Transmembrane helix</keyword>
<evidence type="ECO:0000313" key="3">
    <source>
        <dbReference type="Proteomes" id="UP000738431"/>
    </source>
</evidence>
<accession>A0ABZ1C707</accession>
<feature type="transmembrane region" description="Helical" evidence="1">
    <location>
        <begin position="390"/>
        <end position="407"/>
    </location>
</feature>
<feature type="transmembrane region" description="Helical" evidence="1">
    <location>
        <begin position="241"/>
        <end position="262"/>
    </location>
</feature>
<dbReference type="Proteomes" id="UP000738431">
    <property type="component" value="Chromosome"/>
</dbReference>
<sequence>MSPRSAASPDSPGSPAPAITTPGRLEHLLALLCLLGALVWQIQAVTISWSSTALPGNSFRQTQTAHSTHFIIAEDNYDLAYPTPILGRPWSIPMEFPLYQWTVAWITQHGDLSMTEVARTVSLVCFYATLPAFWLLLGLAGVPVARRWWCLIPVLLSPVNILYGRAFLIETMALCFAAWFVLSFALMLRRRSLCWLVATGVFGALAGLTKATTLLAAGLPCAAIGLTPFIRALRERNPREALVLVGWGAAAALPAFIATWWWTHFADATKALNPIGRILRSDNLTGFNFGQNLFADRFSIDRWTQLARQWELGLLPPLLIVVLALIAATLAGRLRWAALLCLATFLGTQAIFPNLYSIHDYYFVAIAGVAALGWGLALSGLAERSRWTRLPALGLLALVAGLQIQTFNEHYRAGMVRGSSGDNLTNGLLQLTEDNEVLIIAGDEWSSVIPYYAQRRALMLAFGTIYDPAVLDEAFAKLDPNEVAGLVLVRDQRGNDALVEHVMRAFDITREPMLRLDYADVYFTQRVMSELLPADANPNDVGGDPVQVYADTMKGATVETANLTKRQQRLFANLSPLPDRFYFEFGPAVLNTTDGMLINAHPTTRLWFTPPPGATSLLVEYGMFDSVWQNDYMDTDGATLIVERLAADGTVENLFQRHINPRGNEAHRPMQILRLPLQLAPDDKLLIRSDPGPEGRKNFDWFYIRDIVIE</sequence>
<feature type="transmembrane region" description="Helical" evidence="1">
    <location>
        <begin position="215"/>
        <end position="234"/>
    </location>
</feature>
<feature type="transmembrane region" description="Helical" evidence="1">
    <location>
        <begin position="361"/>
        <end position="378"/>
    </location>
</feature>
<gene>
    <name evidence="2" type="ORF">K1X11_021970</name>
</gene>
<keyword evidence="1" id="KW-0812">Transmembrane</keyword>
<feature type="transmembrane region" description="Helical" evidence="1">
    <location>
        <begin position="121"/>
        <end position="142"/>
    </location>
</feature>
<name>A0ABZ1C707_9BACT</name>
<feature type="transmembrane region" description="Helical" evidence="1">
    <location>
        <begin position="193"/>
        <end position="209"/>
    </location>
</feature>
<evidence type="ECO:0000256" key="1">
    <source>
        <dbReference type="SAM" id="Phobius"/>
    </source>
</evidence>
<keyword evidence="1" id="KW-0472">Membrane</keyword>
<feature type="transmembrane region" description="Helical" evidence="1">
    <location>
        <begin position="337"/>
        <end position="355"/>
    </location>
</feature>
<feature type="transmembrane region" description="Helical" evidence="1">
    <location>
        <begin position="312"/>
        <end position="330"/>
    </location>
</feature>
<feature type="transmembrane region" description="Helical" evidence="1">
    <location>
        <begin position="162"/>
        <end position="186"/>
    </location>
</feature>
<reference evidence="2 3" key="1">
    <citation type="submission" date="2023-12" db="EMBL/GenBank/DDBJ databases">
        <title>Description of an unclassified Opitutus bacterium of Verrucomicrobiota.</title>
        <authorList>
            <person name="Zhang D.-F."/>
        </authorList>
    </citation>
    <scope>NUCLEOTIDE SEQUENCE [LARGE SCALE GENOMIC DNA]</scope>
    <source>
        <strain evidence="2 3">WL0086</strain>
    </source>
</reference>
<dbReference type="RefSeq" id="WP_221030345.1">
    <property type="nucleotide sequence ID" value="NZ_CP139781.1"/>
</dbReference>